<evidence type="ECO:0000313" key="2">
    <source>
        <dbReference type="EMBL" id="TFY54944.1"/>
    </source>
</evidence>
<name>A0A4Y9XXG5_9APHY</name>
<dbReference type="Proteomes" id="UP000298390">
    <property type="component" value="Unassembled WGS sequence"/>
</dbReference>
<organism evidence="2 3">
    <name type="scientific">Rhodofomes roseus</name>
    <dbReference type="NCBI Taxonomy" id="34475"/>
    <lineage>
        <taxon>Eukaryota</taxon>
        <taxon>Fungi</taxon>
        <taxon>Dikarya</taxon>
        <taxon>Basidiomycota</taxon>
        <taxon>Agaricomycotina</taxon>
        <taxon>Agaricomycetes</taxon>
        <taxon>Polyporales</taxon>
        <taxon>Rhodofomes</taxon>
    </lineage>
</organism>
<evidence type="ECO:0000256" key="1">
    <source>
        <dbReference type="SAM" id="MobiDB-lite"/>
    </source>
</evidence>
<evidence type="ECO:0000313" key="3">
    <source>
        <dbReference type="Proteomes" id="UP000298390"/>
    </source>
</evidence>
<protein>
    <submittedName>
        <fullName evidence="2">Uncharacterized protein</fullName>
    </submittedName>
</protein>
<sequence length="408" mass="45978">MKFGDLFAEDILLALGIHPHCPCNDLAATDSLFTRLPQKSISLSPLFNAYAASQPYKRGSRPFHDHPASQPIFSEHDMRFDPDHEHNKRFSPPRNRDKNARWTQNQRELASKATEPATLEELESLLKSIYVDGVRPTQNGYVKIKRDLVKDVLTVQSQSSTILATICTSMPESLRTDLLGRLAACLEPDVIQTLDTAQSGGSHVFKVLHFTWYNRHCTTGEGSPDDVPPSNLKRTGGLKTNYHQFIPYPSKDMTNSTNQSIYQSMKQILAPLFDWLDLKIQEIAPDVYDHLEAYVRVLPGNNRPLASPFLGLVVNMNVTTAAHRDGKDDGICLVLAIGDFEGGELVLYEPGLIVPLWNGDFILFPSCDLTHFNLHYKGKRSSIVLNTDREMAKWLKERNGWSHNVHFV</sequence>
<comment type="caution">
    <text evidence="2">The sequence shown here is derived from an EMBL/GenBank/DDBJ whole genome shotgun (WGS) entry which is preliminary data.</text>
</comment>
<accession>A0A4Y9XXG5</accession>
<feature type="compositionally biased region" description="Basic and acidic residues" evidence="1">
    <location>
        <begin position="74"/>
        <end position="100"/>
    </location>
</feature>
<proteinExistence type="predicted"/>
<reference evidence="2 3" key="1">
    <citation type="submission" date="2019-01" db="EMBL/GenBank/DDBJ databases">
        <title>Genome sequencing of the rare red list fungi Fomitopsis rosea.</title>
        <authorList>
            <person name="Buettner E."/>
            <person name="Kellner H."/>
        </authorList>
    </citation>
    <scope>NUCLEOTIDE SEQUENCE [LARGE SCALE GENOMIC DNA]</scope>
    <source>
        <strain evidence="2 3">DSM 105464</strain>
    </source>
</reference>
<dbReference type="STRING" id="34475.A0A4Y9XXG5"/>
<dbReference type="EMBL" id="SEKV01000642">
    <property type="protein sequence ID" value="TFY54944.1"/>
    <property type="molecule type" value="Genomic_DNA"/>
</dbReference>
<feature type="region of interest" description="Disordered" evidence="1">
    <location>
        <begin position="58"/>
        <end position="115"/>
    </location>
</feature>
<gene>
    <name evidence="2" type="ORF">EVJ58_g8562</name>
</gene>
<dbReference type="Gene3D" id="3.60.130.30">
    <property type="match status" value="1"/>
</dbReference>
<dbReference type="AlphaFoldDB" id="A0A4Y9XXG5"/>